<sequence>MECWIWIAPLPFRTPRQRLPNNRQHALNRLMSLSRTLKKNTEMKRHFIDFMEKTFENKHAEIAPPVDKDKECWYLPSFGVYHLQKPGQIRIVFDSSARFSGVSLNDVLLRGPDLNNSLLGVLMRFRTEPVAVMTDIQQMLNCFLVREDHNDYLCFLWFRNHQLDGEIVEYRMRVHVFGNCPSPAVAIYGLKRTAIEGENEYGVETTDAEGYIKVGLIFGKTKLAPKFEFTIPRLELCLAVLAVEIAEVISEELDLEMKNMKFFTDSKLIMEQEPFQLISLLFQRGSVVQRSFRTHTPVSQLRKPLNSFILSRMQNYSLRTNFIEAKRELQIGPTGINQQVENYLSEQGCTWLFNPLHSSHMGGSWERMIGVTRRILNAMFLKLGPSRLTHEVLTTLMAEVKAIVNSRPLTPVSSDPEQPSILTPAMLLTQKIGAHTVPPGQFDDNDIYRRQWRQVQHLANEFWKRWRNEYICCFQS</sequence>
<accession>A0ABR3NLA9</accession>
<organism evidence="1 2">
    <name type="scientific">Cirrhinus molitorella</name>
    <name type="common">mud carp</name>
    <dbReference type="NCBI Taxonomy" id="172907"/>
    <lineage>
        <taxon>Eukaryota</taxon>
        <taxon>Metazoa</taxon>
        <taxon>Chordata</taxon>
        <taxon>Craniata</taxon>
        <taxon>Vertebrata</taxon>
        <taxon>Euteleostomi</taxon>
        <taxon>Actinopterygii</taxon>
        <taxon>Neopterygii</taxon>
        <taxon>Teleostei</taxon>
        <taxon>Ostariophysi</taxon>
        <taxon>Cypriniformes</taxon>
        <taxon>Cyprinidae</taxon>
        <taxon>Labeoninae</taxon>
        <taxon>Labeonini</taxon>
        <taxon>Cirrhinus</taxon>
    </lineage>
</organism>
<evidence type="ECO:0000313" key="2">
    <source>
        <dbReference type="Proteomes" id="UP001558613"/>
    </source>
</evidence>
<dbReference type="PANTHER" id="PTHR47331:SF6">
    <property type="entry name" value="DOUBLECORTIN DOMAIN-CONTAINING PROTEIN"/>
    <property type="match status" value="1"/>
</dbReference>
<dbReference type="InterPro" id="IPR008042">
    <property type="entry name" value="Retrotrans_Pao"/>
</dbReference>
<dbReference type="Pfam" id="PF05380">
    <property type="entry name" value="Peptidase_A17"/>
    <property type="match status" value="1"/>
</dbReference>
<dbReference type="EMBL" id="JAYMGO010000003">
    <property type="protein sequence ID" value="KAL1277360.1"/>
    <property type="molecule type" value="Genomic_DNA"/>
</dbReference>
<reference evidence="1 2" key="1">
    <citation type="submission" date="2023-09" db="EMBL/GenBank/DDBJ databases">
        <authorList>
            <person name="Wang M."/>
        </authorList>
    </citation>
    <scope>NUCLEOTIDE SEQUENCE [LARGE SCALE GENOMIC DNA]</scope>
    <source>
        <strain evidence="1">GT-2023</strain>
        <tissue evidence="1">Liver</tissue>
    </source>
</reference>
<keyword evidence="2" id="KW-1185">Reference proteome</keyword>
<dbReference type="Gene3D" id="3.30.420.10">
    <property type="entry name" value="Ribonuclease H-like superfamily/Ribonuclease H"/>
    <property type="match status" value="1"/>
</dbReference>
<comment type="caution">
    <text evidence="1">The sequence shown here is derived from an EMBL/GenBank/DDBJ whole genome shotgun (WGS) entry which is preliminary data.</text>
</comment>
<evidence type="ECO:0000313" key="1">
    <source>
        <dbReference type="EMBL" id="KAL1277360.1"/>
    </source>
</evidence>
<evidence type="ECO:0008006" key="3">
    <source>
        <dbReference type="Google" id="ProtNLM"/>
    </source>
</evidence>
<dbReference type="InterPro" id="IPR036397">
    <property type="entry name" value="RNaseH_sf"/>
</dbReference>
<name>A0ABR3NLA9_9TELE</name>
<protein>
    <recommendedName>
        <fullName evidence="3">DUF5641 domain-containing protein</fullName>
    </recommendedName>
</protein>
<dbReference type="PANTHER" id="PTHR47331">
    <property type="entry name" value="PHD-TYPE DOMAIN-CONTAINING PROTEIN"/>
    <property type="match status" value="1"/>
</dbReference>
<dbReference type="Proteomes" id="UP001558613">
    <property type="component" value="Unassembled WGS sequence"/>
</dbReference>
<proteinExistence type="predicted"/>
<gene>
    <name evidence="1" type="ORF">QQF64_024033</name>
</gene>